<keyword evidence="7" id="KW-0648">Protein biosynthesis</keyword>
<dbReference type="InterPro" id="IPR015033">
    <property type="entry name" value="HBS1-like_N"/>
</dbReference>
<dbReference type="GO" id="GO:0005829">
    <property type="term" value="C:cytosol"/>
    <property type="evidence" value="ECO:0007669"/>
    <property type="project" value="GOC"/>
</dbReference>
<evidence type="ECO:0000256" key="10">
    <source>
        <dbReference type="ARBA" id="ARBA00063537"/>
    </source>
</evidence>
<keyword evidence="4" id="KW-0547">Nucleotide-binding</keyword>
<dbReference type="InterPro" id="IPR005225">
    <property type="entry name" value="Small_GTP-bd"/>
</dbReference>
<gene>
    <name evidence="14" type="ORF">EV44_g6331</name>
</gene>
<dbReference type="Gene3D" id="3.40.50.300">
    <property type="entry name" value="P-loop containing nucleotide triphosphate hydrolases"/>
    <property type="match status" value="1"/>
</dbReference>
<keyword evidence="5" id="KW-0378">Hydrolase</keyword>
<feature type="region of interest" description="Disordered" evidence="12">
    <location>
        <begin position="21"/>
        <end position="41"/>
    </location>
</feature>
<evidence type="ECO:0000259" key="13">
    <source>
        <dbReference type="PROSITE" id="PS51722"/>
    </source>
</evidence>
<evidence type="ECO:0000256" key="4">
    <source>
        <dbReference type="ARBA" id="ARBA00022741"/>
    </source>
</evidence>
<dbReference type="EMBL" id="JNVN01000418">
    <property type="protein sequence ID" value="KHJ35389.1"/>
    <property type="molecule type" value="Genomic_DNA"/>
</dbReference>
<comment type="catalytic activity">
    <reaction evidence="9">
        <text>GTP + H2O = GDP + phosphate + H(+)</text>
        <dbReference type="Rhea" id="RHEA:19669"/>
        <dbReference type="ChEBI" id="CHEBI:15377"/>
        <dbReference type="ChEBI" id="CHEBI:15378"/>
        <dbReference type="ChEBI" id="CHEBI:37565"/>
        <dbReference type="ChEBI" id="CHEBI:43474"/>
        <dbReference type="ChEBI" id="CHEBI:58189"/>
    </reaction>
    <physiologicalReaction direction="left-to-right" evidence="9">
        <dbReference type="Rhea" id="RHEA:19670"/>
    </physiologicalReaction>
</comment>
<evidence type="ECO:0000256" key="2">
    <source>
        <dbReference type="ARBA" id="ARBA00007249"/>
    </source>
</evidence>
<dbReference type="STRING" id="52586.A0A0B1PFP3"/>
<proteinExistence type="inferred from homology"/>
<dbReference type="FunFam" id="2.40.30.10:FF:000020">
    <property type="entry name" value="Translation elongation factor EF-1"/>
    <property type="match status" value="1"/>
</dbReference>
<evidence type="ECO:0000256" key="6">
    <source>
        <dbReference type="ARBA" id="ARBA00022845"/>
    </source>
</evidence>
<evidence type="ECO:0000256" key="11">
    <source>
        <dbReference type="ARBA" id="ARBA00074866"/>
    </source>
</evidence>
<comment type="similarity">
    <text evidence="2">Belongs to the TRAFAC class translation factor GTPase superfamily. Classic translation factor GTPase family. EF-Tu/EF-1A subfamily.</text>
</comment>
<comment type="subunit">
    <text evidence="10">Component of the Dom34-Hbs1 complex, also named Pelota-HBS1L complex, composed of dom34 and hbs1.</text>
</comment>
<dbReference type="InterPro" id="IPR031157">
    <property type="entry name" value="G_TR_CS"/>
</dbReference>
<evidence type="ECO:0000256" key="7">
    <source>
        <dbReference type="ARBA" id="ARBA00022917"/>
    </source>
</evidence>
<dbReference type="Pfam" id="PF08938">
    <property type="entry name" value="HBS1_N"/>
    <property type="match status" value="1"/>
</dbReference>
<dbReference type="SUPFAM" id="SSF52540">
    <property type="entry name" value="P-loop containing nucleoside triphosphate hydrolases"/>
    <property type="match status" value="1"/>
</dbReference>
<dbReference type="Gene3D" id="2.40.30.10">
    <property type="entry name" value="Translation factors"/>
    <property type="match status" value="2"/>
</dbReference>
<evidence type="ECO:0000256" key="5">
    <source>
        <dbReference type="ARBA" id="ARBA00022801"/>
    </source>
</evidence>
<dbReference type="SUPFAM" id="SSF50465">
    <property type="entry name" value="EF-Tu/eEF-1alpha/eIF2-gamma C-terminal domain"/>
    <property type="match status" value="1"/>
</dbReference>
<dbReference type="PANTHER" id="PTHR23115">
    <property type="entry name" value="TRANSLATION FACTOR"/>
    <property type="match status" value="1"/>
</dbReference>
<dbReference type="InterPro" id="IPR009000">
    <property type="entry name" value="Transl_B-barrel_sf"/>
</dbReference>
<dbReference type="NCBIfam" id="TIGR00231">
    <property type="entry name" value="small_GTP"/>
    <property type="match status" value="1"/>
</dbReference>
<feature type="domain" description="Tr-type G" evidence="13">
    <location>
        <begin position="383"/>
        <end position="610"/>
    </location>
</feature>
<keyword evidence="6" id="KW-0810">Translation regulation</keyword>
<keyword evidence="15" id="KW-1185">Reference proteome</keyword>
<dbReference type="PROSITE" id="PS51722">
    <property type="entry name" value="G_TR_2"/>
    <property type="match status" value="1"/>
</dbReference>
<dbReference type="InterPro" id="IPR027417">
    <property type="entry name" value="P-loop_NTPase"/>
</dbReference>
<dbReference type="Pfam" id="PF00009">
    <property type="entry name" value="GTP_EFTU"/>
    <property type="match status" value="1"/>
</dbReference>
<organism evidence="14 15">
    <name type="scientific">Uncinula necator</name>
    <name type="common">Grape powdery mildew</name>
    <dbReference type="NCBI Taxonomy" id="52586"/>
    <lineage>
        <taxon>Eukaryota</taxon>
        <taxon>Fungi</taxon>
        <taxon>Dikarya</taxon>
        <taxon>Ascomycota</taxon>
        <taxon>Pezizomycotina</taxon>
        <taxon>Leotiomycetes</taxon>
        <taxon>Erysiphales</taxon>
        <taxon>Erysiphaceae</taxon>
        <taxon>Erysiphe</taxon>
    </lineage>
</organism>
<dbReference type="HOGENOM" id="CLU_007265_3_2_1"/>
<dbReference type="AlphaFoldDB" id="A0A0B1PFP3"/>
<dbReference type="Proteomes" id="UP000030854">
    <property type="component" value="Unassembled WGS sequence"/>
</dbReference>
<protein>
    <recommendedName>
        <fullName evidence="11">Elongation factor 1 alpha-like protein</fullName>
    </recommendedName>
</protein>
<dbReference type="InterPro" id="IPR009001">
    <property type="entry name" value="Transl_elong_EF1A/Init_IF2_C"/>
</dbReference>
<comment type="caution">
    <text evidence="14">The sequence shown here is derived from an EMBL/GenBank/DDBJ whole genome shotgun (WGS) entry which is preliminary data.</text>
</comment>
<name>A0A0B1PFP3_UNCNE</name>
<keyword evidence="3" id="KW-0963">Cytoplasm</keyword>
<evidence type="ECO:0000313" key="14">
    <source>
        <dbReference type="EMBL" id="KHJ35389.1"/>
    </source>
</evidence>
<dbReference type="InterPro" id="IPR000795">
    <property type="entry name" value="T_Tr_GTP-bd_dom"/>
</dbReference>
<sequence>MSRHKFIKGLDLNDELDDYDGGEDYDYSSEGESKGLNEEDQEKMTVSTIAVRASLPSSMEYLTDDVIHDSLWYTYYDVDKTVAYLVRAYASKTTKSTKSFAVKQVKGVKFTDSSCNYFSARYGNTCQHIRDISERHSKPFSYQDFFKDTPWLSVPINRQTTFIAPLSLRGGLLGGSGSSEPPKMSKLQTLAANRKKMAQQQKFGNLKNTENSLNKLHMSLSKQDGASGSSDITPKQLTPRSFPIRKRRMSNPTESNYITFKKEDSKSEEILMNENTLLNIAKPSEFAITMFRSFPPDNYRQHLMIPCPVNTLTDPFAEPSPDDIALAAQSKAKGKSKAQLQIKKETKSGGLIKNLKSLKVDDPPKIRSKNLNVLEEFKKQESKQIVSFVVIGHVDAGKSTLMGRLLLEVGTIDQRTVDKYKKGAEAIGKTSFALAWVLDQGSEERERGVTIDIALNEFETKKTKFTIIDAPGHQDFIPNMIAGASQADFAVLVIDASTGSFESGLKGQTKEHALLVRSIGIQRLIIAVNKLDNVQWSQDRFMEIETQMSSFLTTAGYKRENFSFLPCSGLIGDNISLPISNPAASWYKGPNLVESLENLEPVTHVLTKPLRLTISNVFRSGNQNLVSISGRIEAGSLQVADALIVQPSSQVCNVRALELDNKLVDWAVAGQNVVIHLTDIEEQHLKIGNVICSPLNAIKNTKEFTAKVLAFEFLLPMQVDVHRGQLHSSGRIKEIKGIFNKSSDQILNKKKPRVIKPGMVARVIVTLERDEPLESPARIVLRSNGVTVAAGFLE</sequence>
<dbReference type="GO" id="GO:0005525">
    <property type="term" value="F:GTP binding"/>
    <property type="evidence" value="ECO:0007669"/>
    <property type="project" value="UniProtKB-KW"/>
</dbReference>
<dbReference type="InterPro" id="IPR050100">
    <property type="entry name" value="TRAFAC_GTPase_members"/>
</dbReference>
<dbReference type="CDD" id="cd16267">
    <property type="entry name" value="HBS1-like_II"/>
    <property type="match status" value="1"/>
</dbReference>
<reference evidence="14 15" key="1">
    <citation type="journal article" date="2014" name="BMC Genomics">
        <title>Adaptive genomic structural variation in the grape powdery mildew pathogen, Erysiphe necator.</title>
        <authorList>
            <person name="Jones L."/>
            <person name="Riaz S."/>
            <person name="Morales-Cruz A."/>
            <person name="Amrine K.C."/>
            <person name="McGuire B."/>
            <person name="Gubler W.D."/>
            <person name="Walker M.A."/>
            <person name="Cantu D."/>
        </authorList>
    </citation>
    <scope>NUCLEOTIDE SEQUENCE [LARGE SCALE GENOMIC DNA]</scope>
    <source>
        <strain evidence="15">c</strain>
    </source>
</reference>
<dbReference type="CDD" id="cd01883">
    <property type="entry name" value="EF1_alpha"/>
    <property type="match status" value="1"/>
</dbReference>
<dbReference type="PRINTS" id="PR00315">
    <property type="entry name" value="ELONGATNFCT"/>
</dbReference>
<dbReference type="PROSITE" id="PS00301">
    <property type="entry name" value="G_TR_1"/>
    <property type="match status" value="1"/>
</dbReference>
<dbReference type="GO" id="GO:0006417">
    <property type="term" value="P:regulation of translation"/>
    <property type="evidence" value="ECO:0007669"/>
    <property type="project" value="UniProtKB-KW"/>
</dbReference>
<dbReference type="GO" id="GO:1990533">
    <property type="term" value="C:Dom34-Hbs1 complex"/>
    <property type="evidence" value="ECO:0007669"/>
    <property type="project" value="UniProtKB-ARBA"/>
</dbReference>
<accession>A0A0B1PFP3</accession>
<dbReference type="FunFam" id="3.40.50.300:FF:000204">
    <property type="entry name" value="Translation elongation factor Tu"/>
    <property type="match status" value="1"/>
</dbReference>
<dbReference type="SUPFAM" id="SSF50447">
    <property type="entry name" value="Translation proteins"/>
    <property type="match status" value="1"/>
</dbReference>
<dbReference type="GO" id="GO:0003924">
    <property type="term" value="F:GTPase activity"/>
    <property type="evidence" value="ECO:0007669"/>
    <property type="project" value="InterPro"/>
</dbReference>
<comment type="subcellular location">
    <subcellularLocation>
        <location evidence="1">Cytoplasm</location>
    </subcellularLocation>
</comment>
<evidence type="ECO:0000256" key="9">
    <source>
        <dbReference type="ARBA" id="ARBA00049117"/>
    </source>
</evidence>
<evidence type="ECO:0000256" key="8">
    <source>
        <dbReference type="ARBA" id="ARBA00023134"/>
    </source>
</evidence>
<evidence type="ECO:0000256" key="12">
    <source>
        <dbReference type="SAM" id="MobiDB-lite"/>
    </source>
</evidence>
<dbReference type="OMA" id="FRMAISE"/>
<dbReference type="GO" id="GO:0002184">
    <property type="term" value="P:cytoplasmic translational termination"/>
    <property type="evidence" value="ECO:0007669"/>
    <property type="project" value="UniProtKB-ARBA"/>
</dbReference>
<evidence type="ECO:0000256" key="1">
    <source>
        <dbReference type="ARBA" id="ARBA00004496"/>
    </source>
</evidence>
<evidence type="ECO:0000256" key="3">
    <source>
        <dbReference type="ARBA" id="ARBA00022490"/>
    </source>
</evidence>
<keyword evidence="8" id="KW-0342">GTP-binding</keyword>
<keyword evidence="14" id="KW-0251">Elongation factor</keyword>
<dbReference type="GO" id="GO:0003746">
    <property type="term" value="F:translation elongation factor activity"/>
    <property type="evidence" value="ECO:0007669"/>
    <property type="project" value="UniProtKB-KW"/>
</dbReference>
<evidence type="ECO:0000313" key="15">
    <source>
        <dbReference type="Proteomes" id="UP000030854"/>
    </source>
</evidence>